<protein>
    <submittedName>
        <fullName evidence="1">Uncharacterized protein</fullName>
    </submittedName>
</protein>
<dbReference type="EMBL" id="CAXIEN010000291">
    <property type="protein sequence ID" value="CAL1291747.1"/>
    <property type="molecule type" value="Genomic_DNA"/>
</dbReference>
<dbReference type="Proteomes" id="UP001497382">
    <property type="component" value="Unassembled WGS sequence"/>
</dbReference>
<gene>
    <name evidence="1" type="ORF">LARSCL_LOCUS17267</name>
</gene>
<evidence type="ECO:0000313" key="2">
    <source>
        <dbReference type="Proteomes" id="UP001497382"/>
    </source>
</evidence>
<name>A0AAV2B6N3_9ARAC</name>
<reference evidence="1 2" key="1">
    <citation type="submission" date="2024-04" db="EMBL/GenBank/DDBJ databases">
        <authorList>
            <person name="Rising A."/>
            <person name="Reimegard J."/>
            <person name="Sonavane S."/>
            <person name="Akerstrom W."/>
            <person name="Nylinder S."/>
            <person name="Hedman E."/>
            <person name="Kallberg Y."/>
        </authorList>
    </citation>
    <scope>NUCLEOTIDE SEQUENCE [LARGE SCALE GENOMIC DNA]</scope>
</reference>
<organism evidence="1 2">
    <name type="scientific">Larinioides sclopetarius</name>
    <dbReference type="NCBI Taxonomy" id="280406"/>
    <lineage>
        <taxon>Eukaryota</taxon>
        <taxon>Metazoa</taxon>
        <taxon>Ecdysozoa</taxon>
        <taxon>Arthropoda</taxon>
        <taxon>Chelicerata</taxon>
        <taxon>Arachnida</taxon>
        <taxon>Araneae</taxon>
        <taxon>Araneomorphae</taxon>
        <taxon>Entelegynae</taxon>
        <taxon>Araneoidea</taxon>
        <taxon>Araneidae</taxon>
        <taxon>Larinioides</taxon>
    </lineage>
</organism>
<evidence type="ECO:0000313" key="1">
    <source>
        <dbReference type="EMBL" id="CAL1291747.1"/>
    </source>
</evidence>
<keyword evidence="2" id="KW-1185">Reference proteome</keyword>
<proteinExistence type="predicted"/>
<accession>A0AAV2B6N3</accession>
<dbReference type="AlphaFoldDB" id="A0AAV2B6N3"/>
<comment type="caution">
    <text evidence="1">The sequence shown here is derived from an EMBL/GenBank/DDBJ whole genome shotgun (WGS) entry which is preliminary data.</text>
</comment>
<sequence>QKLLHYHSCSPVYTRLNIYRRTSQIQNCQDFGNLNLGRLQILDYFIIKKSI</sequence>
<feature type="non-terminal residue" evidence="1">
    <location>
        <position position="1"/>
    </location>
</feature>